<dbReference type="InParanoid" id="A0A2K2D2L5"/>
<dbReference type="AlphaFoldDB" id="A0A2K2D2L5"/>
<sequence>MQNWGEDIDPLQKRKMPTKASLLLRCRRSLLASGARGLLAGVGKQRSSKMKKKILFLVDFSETWWNDTAQSKVGLSLSIV</sequence>
<dbReference type="OrthoDB" id="66620at2759"/>
<evidence type="ECO:0000313" key="3">
    <source>
        <dbReference type="Proteomes" id="UP000008810"/>
    </source>
</evidence>
<proteinExistence type="predicted"/>
<name>A0A2K2D2L5_BRADI</name>
<dbReference type="EMBL" id="CM000882">
    <property type="protein sequence ID" value="PNT68534.1"/>
    <property type="molecule type" value="Genomic_DNA"/>
</dbReference>
<dbReference type="EnsemblPlants" id="PNT68534">
    <property type="protein sequence ID" value="PNT68534"/>
    <property type="gene ID" value="BRADI_3g41993v3"/>
</dbReference>
<accession>A0A2K2D2L5</accession>
<organism evidence="1">
    <name type="scientific">Brachypodium distachyon</name>
    <name type="common">Purple false brome</name>
    <name type="synonym">Trachynia distachya</name>
    <dbReference type="NCBI Taxonomy" id="15368"/>
    <lineage>
        <taxon>Eukaryota</taxon>
        <taxon>Viridiplantae</taxon>
        <taxon>Streptophyta</taxon>
        <taxon>Embryophyta</taxon>
        <taxon>Tracheophyta</taxon>
        <taxon>Spermatophyta</taxon>
        <taxon>Magnoliopsida</taxon>
        <taxon>Liliopsida</taxon>
        <taxon>Poales</taxon>
        <taxon>Poaceae</taxon>
        <taxon>BOP clade</taxon>
        <taxon>Pooideae</taxon>
        <taxon>Stipodae</taxon>
        <taxon>Brachypodieae</taxon>
        <taxon>Brachypodium</taxon>
    </lineage>
</organism>
<protein>
    <submittedName>
        <fullName evidence="1 2">Uncharacterized protein</fullName>
    </submittedName>
</protein>
<evidence type="ECO:0000313" key="1">
    <source>
        <dbReference type="EMBL" id="PNT68534.1"/>
    </source>
</evidence>
<reference evidence="1" key="2">
    <citation type="submission" date="2017-06" db="EMBL/GenBank/DDBJ databases">
        <title>WGS assembly of Brachypodium distachyon.</title>
        <authorList>
            <consortium name="The International Brachypodium Initiative"/>
            <person name="Lucas S."/>
            <person name="Harmon-Smith M."/>
            <person name="Lail K."/>
            <person name="Tice H."/>
            <person name="Grimwood J."/>
            <person name="Bruce D."/>
            <person name="Barry K."/>
            <person name="Shu S."/>
            <person name="Lindquist E."/>
            <person name="Wang M."/>
            <person name="Pitluck S."/>
            <person name="Vogel J.P."/>
            <person name="Garvin D.F."/>
            <person name="Mockler T.C."/>
            <person name="Schmutz J."/>
            <person name="Rokhsar D."/>
            <person name="Bevan M.W."/>
        </authorList>
    </citation>
    <scope>NUCLEOTIDE SEQUENCE</scope>
    <source>
        <strain evidence="1">Bd21</strain>
    </source>
</reference>
<gene>
    <name evidence="1" type="ORF">BRADI_3g41993v3</name>
</gene>
<reference evidence="1 2" key="1">
    <citation type="journal article" date="2010" name="Nature">
        <title>Genome sequencing and analysis of the model grass Brachypodium distachyon.</title>
        <authorList>
            <consortium name="International Brachypodium Initiative"/>
        </authorList>
    </citation>
    <scope>NUCLEOTIDE SEQUENCE [LARGE SCALE GENOMIC DNA]</scope>
    <source>
        <strain evidence="1 2">Bd21</strain>
    </source>
</reference>
<evidence type="ECO:0000313" key="2">
    <source>
        <dbReference type="EnsemblPlants" id="PNT68534"/>
    </source>
</evidence>
<keyword evidence="3" id="KW-1185">Reference proteome</keyword>
<dbReference type="Proteomes" id="UP000008810">
    <property type="component" value="Chromosome 3"/>
</dbReference>
<reference evidence="2" key="3">
    <citation type="submission" date="2018-08" db="UniProtKB">
        <authorList>
            <consortium name="EnsemblPlants"/>
        </authorList>
    </citation>
    <scope>IDENTIFICATION</scope>
    <source>
        <strain evidence="2">cv. Bd21</strain>
    </source>
</reference>
<dbReference type="Gramene" id="PNT68534">
    <property type="protein sequence ID" value="PNT68534"/>
    <property type="gene ID" value="BRADI_3g41993v3"/>
</dbReference>